<dbReference type="GO" id="GO:0009103">
    <property type="term" value="P:lipopolysaccharide biosynthetic process"/>
    <property type="evidence" value="ECO:0007669"/>
    <property type="project" value="TreeGrafter"/>
</dbReference>
<dbReference type="Gene3D" id="3.40.50.2000">
    <property type="entry name" value="Glycogen Phosphorylase B"/>
    <property type="match status" value="1"/>
</dbReference>
<name>A0A512P802_9CELL</name>
<comment type="caution">
    <text evidence="3">The sequence shown here is derived from an EMBL/GenBank/DDBJ whole genome shotgun (WGS) entry which is preliminary data.</text>
</comment>
<dbReference type="AlphaFoldDB" id="A0A512P802"/>
<dbReference type="Pfam" id="PF00534">
    <property type="entry name" value="Glycos_transf_1"/>
    <property type="match status" value="1"/>
</dbReference>
<evidence type="ECO:0000259" key="2">
    <source>
        <dbReference type="Pfam" id="PF00534"/>
    </source>
</evidence>
<organism evidence="3 4">
    <name type="scientific">Cellulomonas soli</name>
    <dbReference type="NCBI Taxonomy" id="931535"/>
    <lineage>
        <taxon>Bacteria</taxon>
        <taxon>Bacillati</taxon>
        <taxon>Actinomycetota</taxon>
        <taxon>Actinomycetes</taxon>
        <taxon>Micrococcales</taxon>
        <taxon>Cellulomonadaceae</taxon>
        <taxon>Cellulomonas</taxon>
    </lineage>
</organism>
<evidence type="ECO:0000256" key="1">
    <source>
        <dbReference type="ARBA" id="ARBA00022679"/>
    </source>
</evidence>
<dbReference type="SUPFAM" id="SSF53756">
    <property type="entry name" value="UDP-Glycosyltransferase/glycogen phosphorylase"/>
    <property type="match status" value="1"/>
</dbReference>
<protein>
    <recommendedName>
        <fullName evidence="2">Glycosyl transferase family 1 domain-containing protein</fullName>
    </recommendedName>
</protein>
<dbReference type="GO" id="GO:0016757">
    <property type="term" value="F:glycosyltransferase activity"/>
    <property type="evidence" value="ECO:0007669"/>
    <property type="project" value="InterPro"/>
</dbReference>
<dbReference type="InterPro" id="IPR001296">
    <property type="entry name" value="Glyco_trans_1"/>
</dbReference>
<keyword evidence="4" id="KW-1185">Reference proteome</keyword>
<keyword evidence="1" id="KW-0808">Transferase</keyword>
<feature type="domain" description="Glycosyl transferase family 1" evidence="2">
    <location>
        <begin position="316"/>
        <end position="474"/>
    </location>
</feature>
<dbReference type="EMBL" id="BKAL01000001">
    <property type="protein sequence ID" value="GEP67339.1"/>
    <property type="molecule type" value="Genomic_DNA"/>
</dbReference>
<accession>A0A512P802</accession>
<dbReference type="PANTHER" id="PTHR46401:SF2">
    <property type="entry name" value="GLYCOSYLTRANSFERASE WBBK-RELATED"/>
    <property type="match status" value="1"/>
</dbReference>
<dbReference type="RefSeq" id="WP_146951137.1">
    <property type="nucleotide sequence ID" value="NZ_BAABBJ010000005.1"/>
</dbReference>
<proteinExistence type="predicted"/>
<reference evidence="3 4" key="1">
    <citation type="submission" date="2019-07" db="EMBL/GenBank/DDBJ databases">
        <title>Whole genome shotgun sequence of Cellulomonas soli NBRC 109434.</title>
        <authorList>
            <person name="Hosoyama A."/>
            <person name="Uohara A."/>
            <person name="Ohji S."/>
            <person name="Ichikawa N."/>
        </authorList>
    </citation>
    <scope>NUCLEOTIDE SEQUENCE [LARGE SCALE GENOMIC DNA]</scope>
    <source>
        <strain evidence="3 4">NBRC 109434</strain>
    </source>
</reference>
<sequence>MTVTLGTVPDPSVALDRRLAAVAPFLLGETGHDHEGAPGHLAADLLPRLLDACRRTGRRQDLWLLLTALAGAMPHERDMRAVSRELELETGRSAQLRVLDVAFEMAADTDGAYELDVVRGAVVVDVDFCARRDFHTGIQRVVRETVPRWDEVHEILPVAWTDSYTALRRLHPSEVPNVMAYEPGAAARQTDHGATRLVVPLDSSIILPEIPEPEASDAYAALAQWTGNRIAAIGYDMIPLVSADLRPGFEATRFVRYLNVVKHAGVIAGISRSATTEFVGFAQTLAAQGLTGPAVTEVLLPASSPDKQSAQLVESPAARPTVVCVGTHDPHKNHAVLVHAAERLWREGVQFELVFIGGVGFLGPGDLCFTSLQQAGRPVRHLGRVSDEVMSSTMRDAAFSVFLSLHEGYGLPVAEALGCGTPVVTSNFGSLQEIAEGGGCVVVDPRDDDAVTDALRDLLVHPERRQQLREEIRTRVERTWDAYAEELWSTVMPSEEQK</sequence>
<dbReference type="PANTHER" id="PTHR46401">
    <property type="entry name" value="GLYCOSYLTRANSFERASE WBBK-RELATED"/>
    <property type="match status" value="1"/>
</dbReference>
<evidence type="ECO:0000313" key="4">
    <source>
        <dbReference type="Proteomes" id="UP000321798"/>
    </source>
</evidence>
<dbReference type="CDD" id="cd03809">
    <property type="entry name" value="GT4_MtfB-like"/>
    <property type="match status" value="1"/>
</dbReference>
<evidence type="ECO:0000313" key="3">
    <source>
        <dbReference type="EMBL" id="GEP67339.1"/>
    </source>
</evidence>
<dbReference type="Proteomes" id="UP000321798">
    <property type="component" value="Unassembled WGS sequence"/>
</dbReference>
<dbReference type="OrthoDB" id="9801609at2"/>
<gene>
    <name evidence="3" type="ORF">CSO01_00540</name>
</gene>